<dbReference type="EMBL" id="REGN01008630">
    <property type="protein sequence ID" value="RNA03105.1"/>
    <property type="molecule type" value="Genomic_DNA"/>
</dbReference>
<sequence length="85" mass="10242">MSVIYIRSKEQGAYKVLKNQYKNNIEEDKPFFFNFDYDEGGKIRIGNGKNFVLRRFFWCGSDFSLWGHNILIFNPIKKKIFMKYV</sequence>
<comment type="caution">
    <text evidence="1">The sequence shown here is derived from an EMBL/GenBank/DDBJ whole genome shotgun (WGS) entry which is preliminary data.</text>
</comment>
<dbReference type="Proteomes" id="UP000276133">
    <property type="component" value="Unassembled WGS sequence"/>
</dbReference>
<name>A0A3M7PWF0_BRAPC</name>
<gene>
    <name evidence="1" type="ORF">BpHYR1_041418</name>
</gene>
<reference evidence="1 2" key="1">
    <citation type="journal article" date="2018" name="Sci. Rep.">
        <title>Genomic signatures of local adaptation to the degree of environmental predictability in rotifers.</title>
        <authorList>
            <person name="Franch-Gras L."/>
            <person name="Hahn C."/>
            <person name="Garcia-Roger E.M."/>
            <person name="Carmona M.J."/>
            <person name="Serra M."/>
            <person name="Gomez A."/>
        </authorList>
    </citation>
    <scope>NUCLEOTIDE SEQUENCE [LARGE SCALE GENOMIC DNA]</scope>
    <source>
        <strain evidence="1">HYR1</strain>
    </source>
</reference>
<proteinExistence type="predicted"/>
<dbReference type="AlphaFoldDB" id="A0A3M7PWF0"/>
<evidence type="ECO:0000313" key="2">
    <source>
        <dbReference type="Proteomes" id="UP000276133"/>
    </source>
</evidence>
<accession>A0A3M7PWF0</accession>
<dbReference type="OrthoDB" id="10226468at2759"/>
<evidence type="ECO:0000313" key="1">
    <source>
        <dbReference type="EMBL" id="RNA03105.1"/>
    </source>
</evidence>
<organism evidence="1 2">
    <name type="scientific">Brachionus plicatilis</name>
    <name type="common">Marine rotifer</name>
    <name type="synonym">Brachionus muelleri</name>
    <dbReference type="NCBI Taxonomy" id="10195"/>
    <lineage>
        <taxon>Eukaryota</taxon>
        <taxon>Metazoa</taxon>
        <taxon>Spiralia</taxon>
        <taxon>Gnathifera</taxon>
        <taxon>Rotifera</taxon>
        <taxon>Eurotatoria</taxon>
        <taxon>Monogononta</taxon>
        <taxon>Pseudotrocha</taxon>
        <taxon>Ploima</taxon>
        <taxon>Brachionidae</taxon>
        <taxon>Brachionus</taxon>
    </lineage>
</organism>
<protein>
    <submittedName>
        <fullName evidence="1">Uncharacterized protein</fullName>
    </submittedName>
</protein>
<keyword evidence="2" id="KW-1185">Reference proteome</keyword>